<dbReference type="Proteomes" id="UP000514533">
    <property type="component" value="Chromosome"/>
</dbReference>
<name>A0A7D7PL21_ECOLX</name>
<dbReference type="AlphaFoldDB" id="A0A7D7PL21"/>
<feature type="non-terminal residue" evidence="1">
    <location>
        <position position="1"/>
    </location>
</feature>
<proteinExistence type="predicted"/>
<dbReference type="GO" id="GO:0004842">
    <property type="term" value="F:ubiquitin-protein transferase activity"/>
    <property type="evidence" value="ECO:0007669"/>
    <property type="project" value="InterPro"/>
</dbReference>
<evidence type="ECO:0000313" key="2">
    <source>
        <dbReference type="Proteomes" id="UP000514533"/>
    </source>
</evidence>
<protein>
    <submittedName>
        <fullName evidence="1">T3SS effector NleG family protein</fullName>
    </submittedName>
</protein>
<evidence type="ECO:0000313" key="1">
    <source>
        <dbReference type="EMBL" id="QMS41347.1"/>
    </source>
</evidence>
<sequence>ISFSHLVRDGGKHPLTRELITSSMIVSQEQCIYDQTKGNFVIK</sequence>
<dbReference type="InterPro" id="IPR010489">
    <property type="entry name" value="Effector_NleG"/>
</dbReference>
<accession>A0A7D7PL21</accession>
<gene>
    <name evidence="1" type="ORF">HVV39_26795</name>
</gene>
<dbReference type="EMBL" id="CP055981">
    <property type="protein sequence ID" value="QMS41347.1"/>
    <property type="molecule type" value="Genomic_DNA"/>
</dbReference>
<dbReference type="GO" id="GO:0044403">
    <property type="term" value="P:biological process involved in symbiotic interaction"/>
    <property type="evidence" value="ECO:0007669"/>
    <property type="project" value="InterPro"/>
</dbReference>
<organism evidence="1 2">
    <name type="scientific">Escherichia coli</name>
    <dbReference type="NCBI Taxonomy" id="562"/>
    <lineage>
        <taxon>Bacteria</taxon>
        <taxon>Pseudomonadati</taxon>
        <taxon>Pseudomonadota</taxon>
        <taxon>Gammaproteobacteria</taxon>
        <taxon>Enterobacterales</taxon>
        <taxon>Enterobacteriaceae</taxon>
        <taxon>Escherichia</taxon>
    </lineage>
</organism>
<dbReference type="InterPro" id="IPR038436">
    <property type="entry name" value="Effector_NleG_sf"/>
</dbReference>
<reference evidence="1 2" key="1">
    <citation type="submission" date="2020-06" db="EMBL/GenBank/DDBJ databases">
        <title>REHAB project genomes.</title>
        <authorList>
            <person name="Shaw L.P."/>
        </authorList>
    </citation>
    <scope>NUCLEOTIDE SEQUENCE [LARGE SCALE GENOMIC DNA]</scope>
    <source>
        <strain evidence="1 2">RHB01-C20</strain>
    </source>
</reference>
<dbReference type="Gene3D" id="3.30.40.80">
    <property type="entry name" value="Effector protein NleG"/>
    <property type="match status" value="1"/>
</dbReference>
<dbReference type="Pfam" id="PF06416">
    <property type="entry name" value="T3SS_NleG"/>
    <property type="match status" value="1"/>
</dbReference>